<dbReference type="SUPFAM" id="SSF88713">
    <property type="entry name" value="Glycoside hydrolase/deacetylase"/>
    <property type="match status" value="1"/>
</dbReference>
<dbReference type="InterPro" id="IPR002509">
    <property type="entry name" value="NODB_dom"/>
</dbReference>
<dbReference type="OrthoDB" id="9812065at2"/>
<evidence type="ECO:0000313" key="4">
    <source>
        <dbReference type="Proteomes" id="UP000530514"/>
    </source>
</evidence>
<evidence type="ECO:0000313" key="3">
    <source>
        <dbReference type="EMBL" id="MBA4543559.1"/>
    </source>
</evidence>
<reference evidence="3 4" key="1">
    <citation type="submission" date="2020-07" db="EMBL/GenBank/DDBJ databases">
        <authorList>
            <person name="Feng H."/>
        </authorList>
    </citation>
    <scope>NUCLEOTIDE SEQUENCE [LARGE SCALE GENOMIC DNA]</scope>
    <source>
        <strain evidence="4">s-11</strain>
    </source>
</reference>
<dbReference type="GO" id="GO:0016810">
    <property type="term" value="F:hydrolase activity, acting on carbon-nitrogen (but not peptide) bonds"/>
    <property type="evidence" value="ECO:0007669"/>
    <property type="project" value="InterPro"/>
</dbReference>
<dbReference type="InterPro" id="IPR011330">
    <property type="entry name" value="Glyco_hydro/deAcase_b/a-brl"/>
</dbReference>
<sequence length="305" mass="34552">MSLFLSGCTTDQADQVHNEQQKHPSSAETNHPQDQKQYASGSKQNADQQKPSKPAVTNPIPKYEFTPVNPDTLDQKQSEDLARLKDQSVIFNSSRKIKKVALTFDDGPDDQYTPQILDILKEENVHATFFVVGKMAHKNPQMLKRIVSEGHIIGNHTWDHPLIPKLTQKQLESELERADQEIYKIIGYKVHFFRPPYEAIHGGKEQILAKGYQIIDWDVDTEDWKAGRTPEGIYQTIVKEVQPGSIILEHCAGGDRSATVKSLRKTIQYLKNQGYEIVTLDQLLQIPAYENTPTKENTPPADGRV</sequence>
<dbReference type="GO" id="GO:0005975">
    <property type="term" value="P:carbohydrate metabolic process"/>
    <property type="evidence" value="ECO:0007669"/>
    <property type="project" value="InterPro"/>
</dbReference>
<feature type="region of interest" description="Disordered" evidence="1">
    <location>
        <begin position="1"/>
        <end position="73"/>
    </location>
</feature>
<evidence type="ECO:0000259" key="2">
    <source>
        <dbReference type="PROSITE" id="PS51677"/>
    </source>
</evidence>
<feature type="compositionally biased region" description="Polar residues" evidence="1">
    <location>
        <begin position="23"/>
        <end position="51"/>
    </location>
</feature>
<gene>
    <name evidence="3" type="ORF">H1164_11700</name>
</gene>
<dbReference type="InterPro" id="IPR050248">
    <property type="entry name" value="Polysacc_deacetylase_ArnD"/>
</dbReference>
<name>A0A7W1XBF7_9BACL</name>
<dbReference type="AlphaFoldDB" id="A0A7W1XBF7"/>
<dbReference type="EMBL" id="JACEIP010000017">
    <property type="protein sequence ID" value="MBA4543559.1"/>
    <property type="molecule type" value="Genomic_DNA"/>
</dbReference>
<dbReference type="Pfam" id="PF01522">
    <property type="entry name" value="Polysacc_deac_1"/>
    <property type="match status" value="1"/>
</dbReference>
<dbReference type="PROSITE" id="PS51677">
    <property type="entry name" value="NODB"/>
    <property type="match status" value="1"/>
</dbReference>
<dbReference type="Proteomes" id="UP000530514">
    <property type="component" value="Unassembled WGS sequence"/>
</dbReference>
<evidence type="ECO:0000256" key="1">
    <source>
        <dbReference type="SAM" id="MobiDB-lite"/>
    </source>
</evidence>
<proteinExistence type="predicted"/>
<organism evidence="3 4">
    <name type="scientific">Thermoactinomyces daqus</name>
    <dbReference type="NCBI Taxonomy" id="1329516"/>
    <lineage>
        <taxon>Bacteria</taxon>
        <taxon>Bacillati</taxon>
        <taxon>Bacillota</taxon>
        <taxon>Bacilli</taxon>
        <taxon>Bacillales</taxon>
        <taxon>Thermoactinomycetaceae</taxon>
        <taxon>Thermoactinomyces</taxon>
    </lineage>
</organism>
<accession>A0A7W1XBF7</accession>
<dbReference type="PANTHER" id="PTHR10587">
    <property type="entry name" value="GLYCOSYL TRANSFERASE-RELATED"/>
    <property type="match status" value="1"/>
</dbReference>
<dbReference type="Gene3D" id="3.20.20.370">
    <property type="entry name" value="Glycoside hydrolase/deacetylase"/>
    <property type="match status" value="1"/>
</dbReference>
<protein>
    <submittedName>
        <fullName evidence="3">Polysaccharide deacetylase family protein</fullName>
    </submittedName>
</protein>
<feature type="domain" description="NodB homology" evidence="2">
    <location>
        <begin position="98"/>
        <end position="278"/>
    </location>
</feature>
<dbReference type="CDD" id="cd10917">
    <property type="entry name" value="CE4_NodB_like_6s_7s"/>
    <property type="match status" value="1"/>
</dbReference>
<keyword evidence="4" id="KW-1185">Reference proteome</keyword>
<comment type="caution">
    <text evidence="3">The sequence shown here is derived from an EMBL/GenBank/DDBJ whole genome shotgun (WGS) entry which is preliminary data.</text>
</comment>